<keyword evidence="1" id="KW-0175">Coiled coil</keyword>
<name>A0ABT7VS65_9GAMM</name>
<organism evidence="2 3">
    <name type="scientific">Candidatus Marithioploca araucensis</name>
    <dbReference type="NCBI Taxonomy" id="70273"/>
    <lineage>
        <taxon>Bacteria</taxon>
        <taxon>Pseudomonadati</taxon>
        <taxon>Pseudomonadota</taxon>
        <taxon>Gammaproteobacteria</taxon>
        <taxon>Thiotrichales</taxon>
        <taxon>Thiotrichaceae</taxon>
        <taxon>Candidatus Marithioploca</taxon>
    </lineage>
</organism>
<evidence type="ECO:0000256" key="1">
    <source>
        <dbReference type="SAM" id="Coils"/>
    </source>
</evidence>
<sequence>MSFQKKLKNGLHNFNGWLQKQMSIFVPFFWRKMAQWTKKFAAFSQQKATQLNTLELPPISPELKQTVPVTVVPLLKALHNEIRLSRELLENLANQQNETNKKIALLESQNAQEPKPIEKQAAQPKLAVQITVESANELRIILEKQHKFDEKLWLKLWQKNPTPYELATRLVNQYSPINCETEIYKEIAIWLEKNTGKEIHFILPEINQEYESHQHELVEHRAVKGRANRILEVKRPGLCYDDAVQIKAQVVSS</sequence>
<dbReference type="EMBL" id="JAUCGM010000179">
    <property type="protein sequence ID" value="MDM8562511.1"/>
    <property type="molecule type" value="Genomic_DNA"/>
</dbReference>
<feature type="coiled-coil region" evidence="1">
    <location>
        <begin position="75"/>
        <end position="109"/>
    </location>
</feature>
<evidence type="ECO:0000313" key="3">
    <source>
        <dbReference type="Proteomes" id="UP001171945"/>
    </source>
</evidence>
<gene>
    <name evidence="2" type="ORF">QUF54_04075</name>
</gene>
<dbReference type="Proteomes" id="UP001171945">
    <property type="component" value="Unassembled WGS sequence"/>
</dbReference>
<keyword evidence="3" id="KW-1185">Reference proteome</keyword>
<proteinExistence type="predicted"/>
<accession>A0ABT7VS65</accession>
<reference evidence="2" key="1">
    <citation type="submission" date="2023-06" db="EMBL/GenBank/DDBJ databases">
        <title>Uncultivated large filamentous bacteria from sulfidic sediments reveal new species and different genomic features in energy metabolism and defense.</title>
        <authorList>
            <person name="Fonseca A."/>
        </authorList>
    </citation>
    <scope>NUCLEOTIDE SEQUENCE</scope>
    <source>
        <strain evidence="2">HSG4</strain>
    </source>
</reference>
<comment type="caution">
    <text evidence="2">The sequence shown here is derived from an EMBL/GenBank/DDBJ whole genome shotgun (WGS) entry which is preliminary data.</text>
</comment>
<evidence type="ECO:0000313" key="2">
    <source>
        <dbReference type="EMBL" id="MDM8562511.1"/>
    </source>
</evidence>
<protein>
    <submittedName>
        <fullName evidence="2">Uncharacterized protein</fullName>
    </submittedName>
</protein>